<evidence type="ECO:0000313" key="3">
    <source>
        <dbReference type="Proteomes" id="UP000674179"/>
    </source>
</evidence>
<protein>
    <submittedName>
        <fullName evidence="2">Uncharacterized protein</fullName>
    </submittedName>
</protein>
<evidence type="ECO:0000256" key="1">
    <source>
        <dbReference type="SAM" id="MobiDB-lite"/>
    </source>
</evidence>
<dbReference type="AlphaFoldDB" id="A0A836KRW8"/>
<gene>
    <name evidence="2" type="ORF">CUR178_07232</name>
</gene>
<reference evidence="2 3" key="1">
    <citation type="submission" date="2021-02" db="EMBL/GenBank/DDBJ databases">
        <title>Leishmania (Mundinia) enrietti genome sequencing and assembly.</title>
        <authorList>
            <person name="Almutairi H."/>
            <person name="Gatherer D."/>
        </authorList>
    </citation>
    <scope>NUCLEOTIDE SEQUENCE [LARGE SCALE GENOMIC DNA]</scope>
    <source>
        <strain evidence="2">CUR178</strain>
    </source>
</reference>
<proteinExistence type="predicted"/>
<dbReference type="RefSeq" id="XP_067695267.1">
    <property type="nucleotide sequence ID" value="XM_067838881.1"/>
</dbReference>
<dbReference type="Proteomes" id="UP000674179">
    <property type="component" value="Chromosome 9"/>
</dbReference>
<organism evidence="2 3">
    <name type="scientific">Leishmania enriettii</name>
    <dbReference type="NCBI Taxonomy" id="5663"/>
    <lineage>
        <taxon>Eukaryota</taxon>
        <taxon>Discoba</taxon>
        <taxon>Euglenozoa</taxon>
        <taxon>Kinetoplastea</taxon>
        <taxon>Metakinetoplastina</taxon>
        <taxon>Trypanosomatida</taxon>
        <taxon>Trypanosomatidae</taxon>
        <taxon>Leishmaniinae</taxon>
        <taxon>Leishmania</taxon>
    </lineage>
</organism>
<evidence type="ECO:0000313" key="2">
    <source>
        <dbReference type="EMBL" id="KAG5484641.1"/>
    </source>
</evidence>
<dbReference type="EMBL" id="JAFHKP010000009">
    <property type="protein sequence ID" value="KAG5484641.1"/>
    <property type="molecule type" value="Genomic_DNA"/>
</dbReference>
<dbReference type="OrthoDB" id="10566114at2759"/>
<keyword evidence="3" id="KW-1185">Reference proteome</keyword>
<feature type="region of interest" description="Disordered" evidence="1">
    <location>
        <begin position="1"/>
        <end position="31"/>
    </location>
</feature>
<accession>A0A836KRW8</accession>
<dbReference type="GeneID" id="94174391"/>
<name>A0A836KRW8_LEIEN</name>
<dbReference type="KEGG" id="lenr:94174391"/>
<feature type="compositionally biased region" description="Gly residues" evidence="1">
    <location>
        <begin position="1"/>
        <end position="12"/>
    </location>
</feature>
<sequence>MKAAGLGTGEGNAGAQRGNLPPWRAPRPRCPWSSAGASHLIHKIPVILDSVHPLPAVQASNRAVLEAAIRSPPAT</sequence>
<comment type="caution">
    <text evidence="2">The sequence shown here is derived from an EMBL/GenBank/DDBJ whole genome shotgun (WGS) entry which is preliminary data.</text>
</comment>